<protein>
    <submittedName>
        <fullName evidence="2">Metal-dependent hydrolase with the TIM-barrel fold protein</fullName>
    </submittedName>
</protein>
<evidence type="ECO:0000313" key="3">
    <source>
        <dbReference type="Proteomes" id="UP000266172"/>
    </source>
</evidence>
<proteinExistence type="predicted"/>
<keyword evidence="2" id="KW-0378">Hydrolase</keyword>
<name>A0A395VB46_9FIRM</name>
<dbReference type="PANTHER" id="PTHR22642">
    <property type="entry name" value="IMIDAZOLONEPROPIONASE"/>
    <property type="match status" value="1"/>
</dbReference>
<dbReference type="Gene3D" id="2.30.40.10">
    <property type="entry name" value="Urease, subunit C, domain 1"/>
    <property type="match status" value="1"/>
</dbReference>
<dbReference type="SUPFAM" id="SSF51338">
    <property type="entry name" value="Composite domain of metallo-dependent hydrolases"/>
    <property type="match status" value="1"/>
</dbReference>
<dbReference type="SUPFAM" id="SSF51556">
    <property type="entry name" value="Metallo-dependent hydrolases"/>
    <property type="match status" value="1"/>
</dbReference>
<sequence>MRLYEGNILTCDKENQIAHYLLEDQGKILYCGDELPAGCVAAERVSTGEGALIPPFVDSHIHFASYATFHAGLNVMNARSNEEILQMLREHLKKTKEKLVIGFGASPYSVSDGHLVCRVQLDEVCPDKPLFLVKYDGHACVVNTVLLNEVRGKVQHLRGFHEDTGEMNQEAFFAVSDYITASLSTVQLVAHMQKALDDLAARGIGMIHTVSGVGFARDLDVDLERFFARGITNGMQMRVFMQTLDVNKAVKRKLPRIGGCFETALDGCFGSMDAALLSPYENTSDCGVLYYSDEKVTEFCKAANRAGLQIEMHAIGDKAFVQAVRAIKAALDDLPREDHRHTIIHACLPTAEEIAVCERYHINLAVQTAFIDWPQEPDSYLEQILGERAGRLNPIRTFCEHGLILSAGSDGPCTDPDPLLWMYKACNHSNPAESISVQQALRMCTYNGYYTTFDERERGSLEAGKIADMVLLDRNPYDIPKEELASVKVKQLYLRGQEYKKGNGGGATQILRGMIKRGKC</sequence>
<dbReference type="Gene3D" id="3.20.20.140">
    <property type="entry name" value="Metal-dependent hydrolases"/>
    <property type="match status" value="1"/>
</dbReference>
<evidence type="ECO:0000313" key="2">
    <source>
        <dbReference type="EMBL" id="RGS40434.1"/>
    </source>
</evidence>
<dbReference type="InterPro" id="IPR011059">
    <property type="entry name" value="Metal-dep_hydrolase_composite"/>
</dbReference>
<dbReference type="InterPro" id="IPR013108">
    <property type="entry name" value="Amidohydro_3"/>
</dbReference>
<gene>
    <name evidence="2" type="ORF">DWX93_09980</name>
</gene>
<dbReference type="Proteomes" id="UP000266172">
    <property type="component" value="Unassembled WGS sequence"/>
</dbReference>
<dbReference type="Pfam" id="PF07969">
    <property type="entry name" value="Amidohydro_3"/>
    <property type="match status" value="1"/>
</dbReference>
<accession>A0A395VB46</accession>
<reference evidence="2 3" key="1">
    <citation type="submission" date="2018-08" db="EMBL/GenBank/DDBJ databases">
        <title>A genome reference for cultivated species of the human gut microbiota.</title>
        <authorList>
            <person name="Zou Y."/>
            <person name="Xue W."/>
            <person name="Luo G."/>
        </authorList>
    </citation>
    <scope>NUCLEOTIDE SEQUENCE [LARGE SCALE GENOMIC DNA]</scope>
    <source>
        <strain evidence="2 3">AF22-12AC</strain>
    </source>
</reference>
<dbReference type="PANTHER" id="PTHR22642:SF2">
    <property type="entry name" value="PROTEIN LONG AFTER FAR-RED 3"/>
    <property type="match status" value="1"/>
</dbReference>
<dbReference type="AlphaFoldDB" id="A0A395VB46"/>
<dbReference type="RefSeq" id="WP_118097521.1">
    <property type="nucleotide sequence ID" value="NZ_QRVL01000007.1"/>
</dbReference>
<feature type="domain" description="Amidohydrolase 3" evidence="1">
    <location>
        <begin position="51"/>
        <end position="497"/>
    </location>
</feature>
<dbReference type="InterPro" id="IPR032466">
    <property type="entry name" value="Metal_Hydrolase"/>
</dbReference>
<comment type="caution">
    <text evidence="2">The sequence shown here is derived from an EMBL/GenBank/DDBJ whole genome shotgun (WGS) entry which is preliminary data.</text>
</comment>
<organism evidence="2 3">
    <name type="scientific">Roseburia hominis</name>
    <dbReference type="NCBI Taxonomy" id="301301"/>
    <lineage>
        <taxon>Bacteria</taxon>
        <taxon>Bacillati</taxon>
        <taxon>Bacillota</taxon>
        <taxon>Clostridia</taxon>
        <taxon>Lachnospirales</taxon>
        <taxon>Lachnospiraceae</taxon>
        <taxon>Roseburia</taxon>
    </lineage>
</organism>
<dbReference type="Gene3D" id="3.10.310.70">
    <property type="match status" value="1"/>
</dbReference>
<evidence type="ECO:0000259" key="1">
    <source>
        <dbReference type="Pfam" id="PF07969"/>
    </source>
</evidence>
<dbReference type="EMBL" id="QRVL01000007">
    <property type="protein sequence ID" value="RGS40434.1"/>
    <property type="molecule type" value="Genomic_DNA"/>
</dbReference>
<dbReference type="GO" id="GO:0016810">
    <property type="term" value="F:hydrolase activity, acting on carbon-nitrogen (but not peptide) bonds"/>
    <property type="evidence" value="ECO:0007669"/>
    <property type="project" value="InterPro"/>
</dbReference>